<dbReference type="SUPFAM" id="SSF53335">
    <property type="entry name" value="S-adenosyl-L-methionine-dependent methyltransferases"/>
    <property type="match status" value="1"/>
</dbReference>
<dbReference type="GO" id="GO:0032259">
    <property type="term" value="P:methylation"/>
    <property type="evidence" value="ECO:0007669"/>
    <property type="project" value="UniProtKB-KW"/>
</dbReference>
<proteinExistence type="predicted"/>
<gene>
    <name evidence="2" type="ORF">M3M28_09595</name>
</gene>
<dbReference type="Gene3D" id="3.40.50.150">
    <property type="entry name" value="Vaccinia Virus protein VP39"/>
    <property type="match status" value="1"/>
</dbReference>
<dbReference type="Pfam" id="PF18096">
    <property type="entry name" value="Thump_like"/>
    <property type="match status" value="1"/>
</dbReference>
<dbReference type="InterPro" id="IPR029063">
    <property type="entry name" value="SAM-dependent_MTases_sf"/>
</dbReference>
<reference evidence="2" key="1">
    <citation type="submission" date="2022-05" db="EMBL/GenBank/DDBJ databases">
        <title>Complete genome sequence of toluene-degrading Gulosibacter sediminis strain ACHW.36C.</title>
        <authorList>
            <person name="Wai A.C."/>
            <person name="Lai G.K."/>
            <person name="Griffin S.D."/>
            <person name="Leung F.C."/>
        </authorList>
    </citation>
    <scope>NUCLEOTIDE SEQUENCE [LARGE SCALE GENOMIC DNA]</scope>
    <source>
        <strain evidence="2">ACHW.36C</strain>
    </source>
</reference>
<evidence type="ECO:0000313" key="2">
    <source>
        <dbReference type="EMBL" id="UQN14302.1"/>
    </source>
</evidence>
<keyword evidence="2" id="KW-0808">Transferase</keyword>
<protein>
    <submittedName>
        <fullName evidence="2">SAM-dependent methyltransferase</fullName>
    </submittedName>
</protein>
<dbReference type="InterPro" id="IPR041497">
    <property type="entry name" value="Thump-like"/>
</dbReference>
<dbReference type="GO" id="GO:0008168">
    <property type="term" value="F:methyltransferase activity"/>
    <property type="evidence" value="ECO:0007669"/>
    <property type="project" value="UniProtKB-KW"/>
</dbReference>
<sequence>MNRDDLEVLLTPEALRLLDEYAELDTVSDAVGAVMTLRKAGVDAHTSAVVLTQLQLRRRARTKFGKFAANMLFTDAGLAQATRLQVAARHADRFRRAEVRTLADLGCGIGADSLAFASLGFDLLAVDADELTAAIASFNLAPFSNARVEHSTAEATNLDGAEGVFLDPARRTESRGGTRRLADPDDWRPSLGFAFDVAANGRAAGVKLGPALPHELLPPSTTSRPVETQWLSVDGELVECAVWLGATARAGVCRSALVLRDGAHELTSADAASDDAPVGELGEFLYEPDPALIRGRFIGELARILGGHMISPEIAWVTAPELHETPFAQVFRVREVLPLHASSLKKRLRGLGIGRLEIKKRGVDLDPAKFRKELQPRGDNAATLICTRVDERRVAILADRA</sequence>
<organism evidence="2">
    <name type="scientific">Gulosibacter sediminis</name>
    <dbReference type="NCBI Taxonomy" id="1729695"/>
    <lineage>
        <taxon>Bacteria</taxon>
        <taxon>Bacillati</taxon>
        <taxon>Actinomycetota</taxon>
        <taxon>Actinomycetes</taxon>
        <taxon>Micrococcales</taxon>
        <taxon>Microbacteriaceae</taxon>
        <taxon>Gulosibacter</taxon>
    </lineage>
</organism>
<evidence type="ECO:0000259" key="1">
    <source>
        <dbReference type="Pfam" id="PF18096"/>
    </source>
</evidence>
<accession>A0ABY4MYM8</accession>
<feature type="domain" description="THUMP-like" evidence="1">
    <location>
        <begin position="328"/>
        <end position="400"/>
    </location>
</feature>
<keyword evidence="2" id="KW-0489">Methyltransferase</keyword>
<name>A0ABY4MYM8_9MICO</name>
<dbReference type="EMBL" id="CP097160">
    <property type="protein sequence ID" value="UQN14302.1"/>
    <property type="molecule type" value="Genomic_DNA"/>
</dbReference>